<evidence type="ECO:0000313" key="2">
    <source>
        <dbReference type="Proteomes" id="UP001073122"/>
    </source>
</evidence>
<accession>A0ABT3XPM7</accession>
<protein>
    <submittedName>
        <fullName evidence="1">Uncharacterized protein</fullName>
    </submittedName>
</protein>
<reference evidence="1" key="1">
    <citation type="submission" date="2022-10" db="EMBL/GenBank/DDBJ databases">
        <title>Chryseobacterium sp. nov., a novel bacterial species.</title>
        <authorList>
            <person name="Cao Y."/>
        </authorList>
    </citation>
    <scope>NUCLEOTIDE SEQUENCE</scope>
    <source>
        <strain evidence="1">CCTCC AB2015118</strain>
    </source>
</reference>
<proteinExistence type="predicted"/>
<dbReference type="EMBL" id="JAOVZW010000005">
    <property type="protein sequence ID" value="MCX8523457.1"/>
    <property type="molecule type" value="Genomic_DNA"/>
</dbReference>
<name>A0ABT3XPM7_9FLAO</name>
<dbReference type="Proteomes" id="UP001073122">
    <property type="component" value="Unassembled WGS sequence"/>
</dbReference>
<organism evidence="1 2">
    <name type="scientific">Chryseobacterium formosus</name>
    <dbReference type="NCBI Taxonomy" id="1537363"/>
    <lineage>
        <taxon>Bacteria</taxon>
        <taxon>Pseudomonadati</taxon>
        <taxon>Bacteroidota</taxon>
        <taxon>Flavobacteriia</taxon>
        <taxon>Flavobacteriales</taxon>
        <taxon>Weeksellaceae</taxon>
        <taxon>Chryseobacterium group</taxon>
        <taxon>Chryseobacterium</taxon>
    </lineage>
</organism>
<gene>
    <name evidence="1" type="ORF">OF897_05940</name>
</gene>
<evidence type="ECO:0000313" key="1">
    <source>
        <dbReference type="EMBL" id="MCX8523457.1"/>
    </source>
</evidence>
<keyword evidence="2" id="KW-1185">Reference proteome</keyword>
<comment type="caution">
    <text evidence="1">The sequence shown here is derived from an EMBL/GenBank/DDBJ whole genome shotgun (WGS) entry which is preliminary data.</text>
</comment>
<sequence length="123" mass="13486">MKKIILGLFFTVGISGIALANNLIPIVSEHKMETKVITKENGDKKQVITYNYVNGVLFSCTIAIHTQIKDNCGYVIGTRKESYEASGGACNGIEGGLAIYRKTEHLLSGNCHSFIEKLQNSVY</sequence>
<dbReference type="RefSeq" id="WP_267264772.1">
    <property type="nucleotide sequence ID" value="NZ_JAOVZW010000005.1"/>
</dbReference>